<evidence type="ECO:0000313" key="3">
    <source>
        <dbReference type="Proteomes" id="UP000234211"/>
    </source>
</evidence>
<dbReference type="Pfam" id="PF20243">
    <property type="entry name" value="MbnP"/>
    <property type="match status" value="1"/>
</dbReference>
<evidence type="ECO:0000313" key="2">
    <source>
        <dbReference type="EMBL" id="SOS76015.1"/>
    </source>
</evidence>
<name>A0A2H1YKI9_9FLAO</name>
<dbReference type="InterPro" id="IPR046863">
    <property type="entry name" value="MbnP-like_dom"/>
</dbReference>
<gene>
    <name evidence="2" type="ORF">TNO020_70325</name>
</gene>
<dbReference type="EMBL" id="OENF01000042">
    <property type="protein sequence ID" value="SOS76015.1"/>
    <property type="molecule type" value="Genomic_DNA"/>
</dbReference>
<reference evidence="3" key="1">
    <citation type="submission" date="2017-11" db="EMBL/GenBank/DDBJ databases">
        <authorList>
            <person name="Duchaud E."/>
        </authorList>
    </citation>
    <scope>NUCLEOTIDE SEQUENCE [LARGE SCALE GENOMIC DNA]</scope>
    <source>
        <strain evidence="3">Tenacibaculum sp. TNO020</strain>
    </source>
</reference>
<keyword evidence="3" id="KW-1185">Reference proteome</keyword>
<sequence>MKKIFSLIAIAIAFTFASCNDNETSELTGKNNVSIDFDASFAGENLVLGVEKNLIDGDTKQKLTINAFDYIVGNFVLVTESGEEYVYPKEKSFFIISEGGKKYNKTTKEYTTLPAKTAINLTDVPAGKYTKIKFGVGIDEDTYKGGKQFANNLWERAEEYSLVWAWATGYKFLVLEGVTPSSIIKKQENTKSVSQEAAVQIFKYHVAAAANDGEYAKGKELYKEITLDLTKNPFLVAKDKSPQVHLAVDASKMLTGKNTINVLETPVLMGPKTTGISENSLKMFAFDHLHYNEENH</sequence>
<accession>A0A2H1YKI9</accession>
<protein>
    <recommendedName>
        <fullName evidence="1">Copper-binding protein MbnP-like domain-containing protein</fullName>
    </recommendedName>
</protein>
<dbReference type="AlphaFoldDB" id="A0A2H1YKI9"/>
<evidence type="ECO:0000259" key="1">
    <source>
        <dbReference type="Pfam" id="PF20243"/>
    </source>
</evidence>
<dbReference type="Proteomes" id="UP000234211">
    <property type="component" value="Unassembled WGS sequence"/>
</dbReference>
<feature type="domain" description="Copper-binding protein MbnP-like" evidence="1">
    <location>
        <begin position="31"/>
        <end position="264"/>
    </location>
</feature>
<dbReference type="RefSeq" id="WP_101918629.1">
    <property type="nucleotide sequence ID" value="NZ_JAFMUR010000002.1"/>
</dbReference>
<dbReference type="PROSITE" id="PS51257">
    <property type="entry name" value="PROKAR_LIPOPROTEIN"/>
    <property type="match status" value="1"/>
</dbReference>
<proteinExistence type="predicted"/>
<organism evidence="2 3">
    <name type="scientific">Tenacibaculum piscium</name>
    <dbReference type="NCBI Taxonomy" id="1458515"/>
    <lineage>
        <taxon>Bacteria</taxon>
        <taxon>Pseudomonadati</taxon>
        <taxon>Bacteroidota</taxon>
        <taxon>Flavobacteriia</taxon>
        <taxon>Flavobacteriales</taxon>
        <taxon>Flavobacteriaceae</taxon>
        <taxon>Tenacibaculum</taxon>
    </lineage>
</organism>
<dbReference type="OrthoDB" id="1422031at2"/>